<feature type="domain" description="Extensin-like C-terminal" evidence="2">
    <location>
        <begin position="39"/>
        <end position="219"/>
    </location>
</feature>
<dbReference type="PROSITE" id="PS51257">
    <property type="entry name" value="PROKAR_LIPOPROTEIN"/>
    <property type="match status" value="1"/>
</dbReference>
<dbReference type="InterPro" id="IPR009683">
    <property type="entry name" value="Extensin-like_C"/>
</dbReference>
<dbReference type="AlphaFoldDB" id="A0A5N3P319"/>
<accession>A0A5N3P319</accession>
<comment type="caution">
    <text evidence="3">The sequence shown here is derived from an EMBL/GenBank/DDBJ whole genome shotgun (WGS) entry which is preliminary data.</text>
</comment>
<feature type="region of interest" description="Disordered" evidence="1">
    <location>
        <begin position="255"/>
        <end position="275"/>
    </location>
</feature>
<feature type="region of interest" description="Disordered" evidence="1">
    <location>
        <begin position="292"/>
        <end position="329"/>
    </location>
</feature>
<organism evidence="3 4">
    <name type="scientific">Microvirga brassicacearum</name>
    <dbReference type="NCBI Taxonomy" id="2580413"/>
    <lineage>
        <taxon>Bacteria</taxon>
        <taxon>Pseudomonadati</taxon>
        <taxon>Pseudomonadota</taxon>
        <taxon>Alphaproteobacteria</taxon>
        <taxon>Hyphomicrobiales</taxon>
        <taxon>Methylobacteriaceae</taxon>
        <taxon>Microvirga</taxon>
    </lineage>
</organism>
<reference evidence="3 4" key="1">
    <citation type="journal article" date="2019" name="Microorganisms">
        <title>Genome Insights into the Novel Species Microvirga brassicacearum, a Rapeseed Endophyte with Biotechnological Potential.</title>
        <authorList>
            <person name="Jimenez-Gomez A."/>
            <person name="Saati-Santamaria Z."/>
            <person name="Igual J.M."/>
            <person name="Rivas R."/>
            <person name="Mateos P.F."/>
            <person name="Garcia-Fraile P."/>
        </authorList>
    </citation>
    <scope>NUCLEOTIDE SEQUENCE [LARGE SCALE GENOMIC DNA]</scope>
    <source>
        <strain evidence="3 4">CDVBN77</strain>
    </source>
</reference>
<dbReference type="Proteomes" id="UP000325684">
    <property type="component" value="Unassembled WGS sequence"/>
</dbReference>
<evidence type="ECO:0000256" key="1">
    <source>
        <dbReference type="SAM" id="MobiDB-lite"/>
    </source>
</evidence>
<evidence type="ECO:0000313" key="4">
    <source>
        <dbReference type="Proteomes" id="UP000325684"/>
    </source>
</evidence>
<gene>
    <name evidence="3" type="ORF">FEZ63_24740</name>
</gene>
<sequence>MRRGFVAFFALSLVGIGLTGCGLFRFEQREPWRAQAEEACLAQRLVQPSAYMALSSKIDGPGICGMDHPFKVAAFTNGEVGLKSKVTLACPIIPRIDTWLDEIVKPAAMLYFGVPVVDVKAGSYSCRPRNNQRGAKFSEHAFGNALDVMAFTLADGREVSVVKGWKGAPAEQEFLREAFVGACRYFTTVLGPGSDAFHYDHLHLDLARHNPRGDRRVCKPILKFEPRIDPVQSRLAAPQAAPSADLAPIDMEEDEAGLPAPRGQGPGISPADMGRQPVYAADLPARNGADLRAPRAQAPAQPPAQTYAPPLQLRRSGNEPLALNGHGIY</sequence>
<proteinExistence type="predicted"/>
<dbReference type="OrthoDB" id="9809788at2"/>
<name>A0A5N3P319_9HYPH</name>
<feature type="compositionally biased region" description="Low complexity" evidence="1">
    <location>
        <begin position="294"/>
        <end position="312"/>
    </location>
</feature>
<evidence type="ECO:0000259" key="2">
    <source>
        <dbReference type="Pfam" id="PF06904"/>
    </source>
</evidence>
<protein>
    <submittedName>
        <fullName evidence="3">Extensin family protein</fullName>
    </submittedName>
</protein>
<keyword evidence="4" id="KW-1185">Reference proteome</keyword>
<evidence type="ECO:0000313" key="3">
    <source>
        <dbReference type="EMBL" id="KAB0264119.1"/>
    </source>
</evidence>
<dbReference type="Pfam" id="PF06904">
    <property type="entry name" value="Extensin-like_C"/>
    <property type="match status" value="1"/>
</dbReference>
<dbReference type="RefSeq" id="WP_150950114.1">
    <property type="nucleotide sequence ID" value="NZ_VCMV01000081.1"/>
</dbReference>
<dbReference type="EMBL" id="VCMV01000081">
    <property type="protein sequence ID" value="KAB0264119.1"/>
    <property type="molecule type" value="Genomic_DNA"/>
</dbReference>